<sequence>MTAIRPIDRLDTHEVFNQPPPFENVNLFSGDRALVDAVTQAGAGSHAERLTALGQRCGSAEVIEWGVEANRQAPVLDSFDRYGHRIDEVRFHPAYHELMRLGLDNGFAASAWDGSARGHTLHAAILFLTGQADSGTSCPMTMTYAAVPALRAEAAVADVWVPRIAAGRYDPAARPAAEKAGVTIGMAMTEKQGGSDVRANTTRAEPAGEDGWYSLTGHKWFCSAPMCDAFLTLAYAEGGLTCFLVPRWLPDGARNAGFRVMRLKDKMGDRSNASSEVEYHGALAQRLGPEGRGVATIIQMVQHTRLDCVIGSAQQMRGALAQALWHTAHRSAFQRRLIDQPAMAAVLADLAVESEAATALGFCLARAFDEEDAIARLLTPIAKYWVCKRAPGLVYEAMEAHGGAGYVEAGPMPRLFRQSPLNAIWEGSGNVIALDVLRAVAREPEGVGALNAFLAGQRGRNAAYDAWIDAIDLRTAQEGTARLLVERLALAAQAAVLLGQDNPMAEAFCRLRLGDRGSAYGAFDAAIDTRAILHRAMPAA</sequence>
<evidence type="ECO:0000313" key="10">
    <source>
        <dbReference type="Proteomes" id="UP000537161"/>
    </source>
</evidence>
<evidence type="ECO:0000256" key="1">
    <source>
        <dbReference type="ARBA" id="ARBA00001974"/>
    </source>
</evidence>
<dbReference type="InterPro" id="IPR006091">
    <property type="entry name" value="Acyl-CoA_Oxase/DH_mid-dom"/>
</dbReference>
<comment type="caution">
    <text evidence="9">The sequence shown here is derived from an EMBL/GenBank/DDBJ whole genome shotgun (WGS) entry which is preliminary data.</text>
</comment>
<dbReference type="PROSITE" id="PS00072">
    <property type="entry name" value="ACYL_COA_DH_1"/>
    <property type="match status" value="1"/>
</dbReference>
<evidence type="ECO:0000256" key="3">
    <source>
        <dbReference type="ARBA" id="ARBA00022630"/>
    </source>
</evidence>
<gene>
    <name evidence="9" type="ORF">FHR21_001273</name>
</gene>
<dbReference type="Pfam" id="PF02770">
    <property type="entry name" value="Acyl-CoA_dh_M"/>
    <property type="match status" value="1"/>
</dbReference>
<dbReference type="Proteomes" id="UP000537161">
    <property type="component" value="Unassembled WGS sequence"/>
</dbReference>
<evidence type="ECO:0000256" key="4">
    <source>
        <dbReference type="ARBA" id="ARBA00022827"/>
    </source>
</evidence>
<dbReference type="Gene3D" id="6.10.250.600">
    <property type="match status" value="1"/>
</dbReference>
<dbReference type="PANTHER" id="PTHR42707">
    <property type="entry name" value="ACYL-COA DEHYDROGENASE"/>
    <property type="match status" value="1"/>
</dbReference>
<evidence type="ECO:0000256" key="2">
    <source>
        <dbReference type="ARBA" id="ARBA00009347"/>
    </source>
</evidence>
<feature type="domain" description="Adaptive response protein AidB N-terminal" evidence="8">
    <location>
        <begin position="17"/>
        <end position="171"/>
    </location>
</feature>
<keyword evidence="10" id="KW-1185">Reference proteome</keyword>
<dbReference type="GO" id="GO:0003995">
    <property type="term" value="F:acyl-CoA dehydrogenase activity"/>
    <property type="evidence" value="ECO:0007669"/>
    <property type="project" value="InterPro"/>
</dbReference>
<dbReference type="EMBL" id="JACIJH010000002">
    <property type="protein sequence ID" value="MBB5705940.1"/>
    <property type="molecule type" value="Genomic_DNA"/>
</dbReference>
<name>A0A7W9B479_9SPHN</name>
<evidence type="ECO:0000259" key="6">
    <source>
        <dbReference type="Pfam" id="PF00441"/>
    </source>
</evidence>
<protein>
    <submittedName>
        <fullName evidence="9">Putative acyl-CoA dehydrogenase</fullName>
    </submittedName>
</protein>
<keyword evidence="4 5" id="KW-0274">FAD</keyword>
<dbReference type="InterPro" id="IPR009100">
    <property type="entry name" value="AcylCoA_DH/oxidase_NM_dom_sf"/>
</dbReference>
<evidence type="ECO:0000259" key="7">
    <source>
        <dbReference type="Pfam" id="PF02770"/>
    </source>
</evidence>
<dbReference type="Pfam" id="PF18158">
    <property type="entry name" value="AidB_N"/>
    <property type="match status" value="1"/>
</dbReference>
<reference evidence="9 10" key="1">
    <citation type="submission" date="2020-08" db="EMBL/GenBank/DDBJ databases">
        <title>Genomic Encyclopedia of Type Strains, Phase IV (KMG-IV): sequencing the most valuable type-strain genomes for metagenomic binning, comparative biology and taxonomic classification.</title>
        <authorList>
            <person name="Goeker M."/>
        </authorList>
    </citation>
    <scope>NUCLEOTIDE SEQUENCE [LARGE SCALE GENOMIC DNA]</scope>
    <source>
        <strain evidence="9 10">DSM 27163</strain>
    </source>
</reference>
<dbReference type="SUPFAM" id="SSF47203">
    <property type="entry name" value="Acyl-CoA dehydrogenase C-terminal domain-like"/>
    <property type="match status" value="1"/>
</dbReference>
<keyword evidence="5" id="KW-0560">Oxidoreductase</keyword>
<dbReference type="Gene3D" id="2.40.110.20">
    <property type="match status" value="1"/>
</dbReference>
<feature type="domain" description="Acyl-CoA oxidase/dehydrogenase middle" evidence="7">
    <location>
        <begin position="185"/>
        <end position="279"/>
    </location>
</feature>
<evidence type="ECO:0000313" key="9">
    <source>
        <dbReference type="EMBL" id="MBB5705940.1"/>
    </source>
</evidence>
<dbReference type="PANTHER" id="PTHR42707:SF3">
    <property type="entry name" value="ACYL-COA DEHYDROGENASE AIDB-RELATED"/>
    <property type="match status" value="1"/>
</dbReference>
<dbReference type="Gene3D" id="1.20.140.10">
    <property type="entry name" value="Butyryl-CoA Dehydrogenase, subunit A, domain 3"/>
    <property type="match status" value="1"/>
</dbReference>
<proteinExistence type="inferred from homology"/>
<dbReference type="SUPFAM" id="SSF56645">
    <property type="entry name" value="Acyl-CoA dehydrogenase NM domain-like"/>
    <property type="match status" value="1"/>
</dbReference>
<keyword evidence="3 5" id="KW-0285">Flavoprotein</keyword>
<accession>A0A7W9B479</accession>
<comment type="cofactor">
    <cofactor evidence="1 5">
        <name>FAD</name>
        <dbReference type="ChEBI" id="CHEBI:57692"/>
    </cofactor>
</comment>
<organism evidence="9 10">
    <name type="scientific">Sphingopyxis panaciterrulae</name>
    <dbReference type="NCBI Taxonomy" id="462372"/>
    <lineage>
        <taxon>Bacteria</taxon>
        <taxon>Pseudomonadati</taxon>
        <taxon>Pseudomonadota</taxon>
        <taxon>Alphaproteobacteria</taxon>
        <taxon>Sphingomonadales</taxon>
        <taxon>Sphingomonadaceae</taxon>
        <taxon>Sphingopyxis</taxon>
    </lineage>
</organism>
<dbReference type="InterPro" id="IPR006089">
    <property type="entry name" value="Acyl-CoA_DH_CS"/>
</dbReference>
<evidence type="ECO:0000256" key="5">
    <source>
        <dbReference type="RuleBase" id="RU362125"/>
    </source>
</evidence>
<dbReference type="InterPro" id="IPR009075">
    <property type="entry name" value="AcylCo_DH/oxidase_C"/>
</dbReference>
<evidence type="ECO:0000259" key="8">
    <source>
        <dbReference type="Pfam" id="PF18158"/>
    </source>
</evidence>
<dbReference type="Pfam" id="PF00441">
    <property type="entry name" value="Acyl-CoA_dh_1"/>
    <property type="match status" value="1"/>
</dbReference>
<dbReference type="AlphaFoldDB" id="A0A7W9B479"/>
<dbReference type="InterPro" id="IPR041504">
    <property type="entry name" value="AidB_N"/>
</dbReference>
<dbReference type="InterPro" id="IPR052904">
    <property type="entry name" value="Acyl-CoA_dehydrogenase-like"/>
</dbReference>
<feature type="domain" description="Acyl-CoA dehydrogenase/oxidase C-terminal" evidence="6">
    <location>
        <begin position="291"/>
        <end position="440"/>
    </location>
</feature>
<dbReference type="InterPro" id="IPR036250">
    <property type="entry name" value="AcylCo_DH-like_C"/>
</dbReference>
<comment type="similarity">
    <text evidence="2 5">Belongs to the acyl-CoA dehydrogenase family.</text>
</comment>
<dbReference type="RefSeq" id="WP_184096348.1">
    <property type="nucleotide sequence ID" value="NZ_JACIJH010000002.1"/>
</dbReference>